<evidence type="ECO:0000256" key="2">
    <source>
        <dbReference type="ARBA" id="ARBA00012163"/>
    </source>
</evidence>
<dbReference type="InterPro" id="IPR003029">
    <property type="entry name" value="S1_domain"/>
</dbReference>
<comment type="catalytic activity">
    <reaction evidence="1">
        <text>Exonucleolytic cleavage in the 3'- to 5'-direction to yield nucleoside 5'-phosphates.</text>
        <dbReference type="EC" id="3.1.13.1"/>
    </reaction>
</comment>
<proteinExistence type="predicted"/>
<dbReference type="PANTHER" id="PTHR23355:SF9">
    <property type="entry name" value="DIS3-LIKE EXONUCLEASE 2"/>
    <property type="match status" value="1"/>
</dbReference>
<accession>A0A3Q8F3K2</accession>
<protein>
    <recommendedName>
        <fullName evidence="2">exoribonuclease II</fullName>
        <ecNumber evidence="2">3.1.13.1</ecNumber>
    </recommendedName>
</protein>
<dbReference type="GO" id="GO:0008859">
    <property type="term" value="F:exoribonuclease II activity"/>
    <property type="evidence" value="ECO:0007669"/>
    <property type="project" value="UniProtKB-EC"/>
</dbReference>
<keyword evidence="5 9" id="KW-0378">Hydrolase</keyword>
<dbReference type="NCBIfam" id="TIGR02063">
    <property type="entry name" value="RNase_R"/>
    <property type="match status" value="1"/>
</dbReference>
<dbReference type="CDD" id="cd04471">
    <property type="entry name" value="S1_RNase_R"/>
    <property type="match status" value="1"/>
</dbReference>
<dbReference type="Pfam" id="PF17876">
    <property type="entry name" value="CSD2"/>
    <property type="match status" value="1"/>
</dbReference>
<dbReference type="AlphaFoldDB" id="A0A3Q8F3K2"/>
<reference evidence="9 10" key="1">
    <citation type="journal article" date="2018" name="Parasitology">
        <title>The reduced genome of Candidatus Kinetoplastibacterium sorsogonicusi, the endosymbiont of Kentomonas sorsogonicus (Trypanosomatidae): loss of the haem-synthesis pathway.</title>
        <authorList>
            <person name="Silva F.M."/>
            <person name="Kostygov A.Y."/>
            <person name="Spodareva V.V."/>
            <person name="Butenko A."/>
            <person name="Tossou R."/>
            <person name="Lukes J."/>
            <person name="Yurchenko V."/>
            <person name="Alves J.M.P."/>
        </authorList>
    </citation>
    <scope>NUCLEOTIDE SEQUENCE [LARGE SCALE GENOMIC DNA]</scope>
    <source>
        <strain evidence="9 10">MF-08</strain>
    </source>
</reference>
<dbReference type="InterPro" id="IPR012340">
    <property type="entry name" value="NA-bd_OB-fold"/>
</dbReference>
<dbReference type="SUPFAM" id="SSF50249">
    <property type="entry name" value="Nucleic acid-binding proteins"/>
    <property type="match status" value="2"/>
</dbReference>
<evidence type="ECO:0000256" key="6">
    <source>
        <dbReference type="ARBA" id="ARBA00022839"/>
    </source>
</evidence>
<gene>
    <name evidence="9" type="primary">rnr_1</name>
    <name evidence="9" type="ORF">CKSOR_00341</name>
</gene>
<dbReference type="InterPro" id="IPR001900">
    <property type="entry name" value="RNase_II/R"/>
</dbReference>
<dbReference type="Gene3D" id="2.40.50.140">
    <property type="entry name" value="Nucleic acid-binding proteins"/>
    <property type="match status" value="1"/>
</dbReference>
<dbReference type="InterPro" id="IPR004476">
    <property type="entry name" value="RNase_II/RNase_R"/>
</dbReference>
<dbReference type="SMART" id="SM00316">
    <property type="entry name" value="S1"/>
    <property type="match status" value="1"/>
</dbReference>
<evidence type="ECO:0000256" key="7">
    <source>
        <dbReference type="ARBA" id="ARBA00022884"/>
    </source>
</evidence>
<dbReference type="SMART" id="SM00955">
    <property type="entry name" value="RNB"/>
    <property type="match status" value="1"/>
</dbReference>
<name>A0A3Q8F3K2_9PROT</name>
<keyword evidence="10" id="KW-1185">Reference proteome</keyword>
<evidence type="ECO:0000256" key="4">
    <source>
        <dbReference type="ARBA" id="ARBA00022722"/>
    </source>
</evidence>
<dbReference type="KEGG" id="kso:CKSOR_00341"/>
<feature type="domain" description="S1 motif" evidence="8">
    <location>
        <begin position="494"/>
        <end position="576"/>
    </location>
</feature>
<dbReference type="Pfam" id="PF00575">
    <property type="entry name" value="S1"/>
    <property type="match status" value="1"/>
</dbReference>
<dbReference type="GO" id="GO:0006402">
    <property type="term" value="P:mRNA catabolic process"/>
    <property type="evidence" value="ECO:0007669"/>
    <property type="project" value="TreeGrafter"/>
</dbReference>
<dbReference type="InterPro" id="IPR022966">
    <property type="entry name" value="RNase_II/R_CS"/>
</dbReference>
<dbReference type="InterPro" id="IPR011805">
    <property type="entry name" value="RNase_R"/>
</dbReference>
<dbReference type="InterPro" id="IPR050180">
    <property type="entry name" value="RNR_Ribonuclease"/>
</dbReference>
<dbReference type="NCBIfam" id="TIGR00358">
    <property type="entry name" value="3_prime_RNase"/>
    <property type="match status" value="1"/>
</dbReference>
<dbReference type="GO" id="GO:0003723">
    <property type="term" value="F:RNA binding"/>
    <property type="evidence" value="ECO:0007669"/>
    <property type="project" value="UniProtKB-KW"/>
</dbReference>
<dbReference type="PROSITE" id="PS01175">
    <property type="entry name" value="RIBONUCLEASE_II"/>
    <property type="match status" value="1"/>
</dbReference>
<keyword evidence="7" id="KW-0694">RNA-binding</keyword>
<keyword evidence="3" id="KW-0963">Cytoplasm</keyword>
<dbReference type="PROSITE" id="PS50126">
    <property type="entry name" value="S1"/>
    <property type="match status" value="1"/>
</dbReference>
<evidence type="ECO:0000313" key="10">
    <source>
        <dbReference type="Proteomes" id="UP000266796"/>
    </source>
</evidence>
<evidence type="ECO:0000313" key="9">
    <source>
        <dbReference type="EMBL" id="AWD32461.1"/>
    </source>
</evidence>
<dbReference type="EC" id="3.1.13.1" evidence="2"/>
<dbReference type="Pfam" id="PF00773">
    <property type="entry name" value="RNB"/>
    <property type="match status" value="1"/>
</dbReference>
<keyword evidence="4" id="KW-0540">Nuclease</keyword>
<evidence type="ECO:0000256" key="1">
    <source>
        <dbReference type="ARBA" id="ARBA00001849"/>
    </source>
</evidence>
<dbReference type="OrthoDB" id="9764149at2"/>
<dbReference type="EMBL" id="CP025628">
    <property type="protein sequence ID" value="AWD32461.1"/>
    <property type="molecule type" value="Genomic_DNA"/>
</dbReference>
<evidence type="ECO:0000256" key="5">
    <source>
        <dbReference type="ARBA" id="ARBA00022801"/>
    </source>
</evidence>
<evidence type="ECO:0000256" key="3">
    <source>
        <dbReference type="ARBA" id="ARBA00022490"/>
    </source>
</evidence>
<evidence type="ECO:0000259" key="8">
    <source>
        <dbReference type="PROSITE" id="PS50126"/>
    </source>
</evidence>
<dbReference type="GO" id="GO:0005829">
    <property type="term" value="C:cytosol"/>
    <property type="evidence" value="ECO:0007669"/>
    <property type="project" value="TreeGrafter"/>
</dbReference>
<sequence>MYKYNKNNDLLIGQFFYNKKLSFVLTENKDLIYIENKHINRTDNNQFVLIKIINEKITSKKSKKFGLIKKVLGNENDINTCINIAIKKYNLITNFSKKTNLDIKYLNDDISSDMISKRTDLRHLPFITIDGKDAKDFDDAIYCEKININSNSEYKFKLIIAIADVSHYVSEFSNIDQDAFKRGTSIYFPNKVIPMLPKKLSNDICSLLPNKDRLTLVCEIILDMFGVIDSYKFYESIIRSNFRFNYEDAYQLVTNISDNKFISNKIHQNIFNIYNIYKILKQKKYNNKNMNFDLNEIKFNIKKNRINKIEILERNDMHKAIEECMLTANICAADFLINNNSDALFRIHEKPNVDKIDNLFKFLISIGISIEKYKKMNLHELYFDLLENTKNHAQYKLIQSMCLRSLQQAKYSFVNIGHFGLSYKAYVHFTSPIRRYPDLLIHRFIKSILKNNQCKNIENKSIDDLMSSKERLAEESSRFVSSWYKCLFAKSYIGQLFSGVITSIVQFGLFISLDDINIEGMIHISSLGNEKFKFDKNNHILLGKYSKKTFCISDKILVKIEKVDLFFRKVYLIPVNR</sequence>
<dbReference type="InterPro" id="IPR040476">
    <property type="entry name" value="CSD2"/>
</dbReference>
<dbReference type="PANTHER" id="PTHR23355">
    <property type="entry name" value="RIBONUCLEASE"/>
    <property type="match status" value="1"/>
</dbReference>
<dbReference type="RefSeq" id="WP_108673868.1">
    <property type="nucleotide sequence ID" value="NZ_CP025628.1"/>
</dbReference>
<dbReference type="Proteomes" id="UP000266796">
    <property type="component" value="Chromosome"/>
</dbReference>
<keyword evidence="6" id="KW-0269">Exonuclease</keyword>
<organism evidence="9 10">
    <name type="scientific">Candidatus Kinetoplastidibacterium kentomonadis</name>
    <dbReference type="NCBI Taxonomy" id="1576550"/>
    <lineage>
        <taxon>Bacteria</taxon>
        <taxon>Pseudomonadati</taxon>
        <taxon>Pseudomonadota</taxon>
        <taxon>Betaproteobacteria</taxon>
        <taxon>Candidatus Kinetoplastidibacterium</taxon>
    </lineage>
</organism>